<feature type="region of interest" description="Disordered" evidence="1">
    <location>
        <begin position="1"/>
        <end position="25"/>
    </location>
</feature>
<evidence type="ECO:0000313" key="3">
    <source>
        <dbReference type="Proteomes" id="UP001144372"/>
    </source>
</evidence>
<dbReference type="Proteomes" id="UP001144372">
    <property type="component" value="Unassembled WGS sequence"/>
</dbReference>
<name>A0A9W6L9B8_9BACT</name>
<gene>
    <name evidence="2" type="ORF">DAMNIGENAA_24290</name>
</gene>
<comment type="caution">
    <text evidence="2">The sequence shown here is derived from an EMBL/GenBank/DDBJ whole genome shotgun (WGS) entry which is preliminary data.</text>
</comment>
<accession>A0A9W6L9B8</accession>
<organism evidence="2 3">
    <name type="scientific">Desulforhabdus amnigena</name>
    <dbReference type="NCBI Taxonomy" id="40218"/>
    <lineage>
        <taxon>Bacteria</taxon>
        <taxon>Pseudomonadati</taxon>
        <taxon>Thermodesulfobacteriota</taxon>
        <taxon>Syntrophobacteria</taxon>
        <taxon>Syntrophobacterales</taxon>
        <taxon>Syntrophobacteraceae</taxon>
        <taxon>Desulforhabdus</taxon>
    </lineage>
</organism>
<sequence length="62" mass="7028">MSRFGEPEKHPPSPPPQGGNFKTASKGVDRFQYPFIHHGGTEGTEKILEFLWNFSAIFVPPW</sequence>
<protein>
    <submittedName>
        <fullName evidence="2">Uncharacterized protein</fullName>
    </submittedName>
</protein>
<reference evidence="2" key="1">
    <citation type="submission" date="2022-12" db="EMBL/GenBank/DDBJ databases">
        <title>Reference genome sequencing for broad-spectrum identification of bacterial and archaeal isolates by mass spectrometry.</title>
        <authorList>
            <person name="Sekiguchi Y."/>
            <person name="Tourlousse D.M."/>
        </authorList>
    </citation>
    <scope>NUCLEOTIDE SEQUENCE</scope>
    <source>
        <strain evidence="2">ASRB1</strain>
    </source>
</reference>
<dbReference type="EMBL" id="BSDR01000001">
    <property type="protein sequence ID" value="GLI34996.1"/>
    <property type="molecule type" value="Genomic_DNA"/>
</dbReference>
<dbReference type="AlphaFoldDB" id="A0A9W6L9B8"/>
<evidence type="ECO:0000256" key="1">
    <source>
        <dbReference type="SAM" id="MobiDB-lite"/>
    </source>
</evidence>
<keyword evidence="3" id="KW-1185">Reference proteome</keyword>
<evidence type="ECO:0000313" key="2">
    <source>
        <dbReference type="EMBL" id="GLI34996.1"/>
    </source>
</evidence>
<proteinExistence type="predicted"/>
<feature type="compositionally biased region" description="Basic and acidic residues" evidence="1">
    <location>
        <begin position="1"/>
        <end position="11"/>
    </location>
</feature>